<dbReference type="EMBL" id="CP067420">
    <property type="protein sequence ID" value="QQP91349.1"/>
    <property type="molecule type" value="Genomic_DNA"/>
</dbReference>
<keyword evidence="2" id="KW-1185">Reference proteome</keyword>
<evidence type="ECO:0000313" key="1">
    <source>
        <dbReference type="EMBL" id="QQP91349.1"/>
    </source>
</evidence>
<protein>
    <submittedName>
        <fullName evidence="1">Uncharacterized protein</fullName>
    </submittedName>
</protein>
<name>A0ABX7BAE6_9PROT</name>
<gene>
    <name evidence="1" type="ORF">IGS68_09130</name>
</gene>
<dbReference type="Proteomes" id="UP000595197">
    <property type="component" value="Chromosome"/>
</dbReference>
<evidence type="ECO:0000313" key="2">
    <source>
        <dbReference type="Proteomes" id="UP000595197"/>
    </source>
</evidence>
<reference evidence="1" key="1">
    <citation type="submission" date="2021-02" db="EMBL/GenBank/DDBJ databases">
        <title>Skermanella TT6 skin isolate.</title>
        <authorList>
            <person name="Lee K."/>
            <person name="Ganzorig M."/>
        </authorList>
    </citation>
    <scope>NUCLEOTIDE SEQUENCE</scope>
    <source>
        <strain evidence="1">TT6</strain>
    </source>
</reference>
<organism evidence="1 2">
    <name type="scientific">Skermanella cutis</name>
    <dbReference type="NCBI Taxonomy" id="2775420"/>
    <lineage>
        <taxon>Bacteria</taxon>
        <taxon>Pseudomonadati</taxon>
        <taxon>Pseudomonadota</taxon>
        <taxon>Alphaproteobacteria</taxon>
        <taxon>Rhodospirillales</taxon>
        <taxon>Azospirillaceae</taxon>
        <taxon>Skermanella</taxon>
    </lineage>
</organism>
<accession>A0ABX7BAE6</accession>
<sequence>MLLRSGACRVWRCGRRTMTQRRVLSTITFDNPFRLSGFDEPLPAGTYKVETYEELIEGLSFPAYRRTETLMFLPPPPGQANLIQVAVIDPVELEEAKQRDEAGKG</sequence>
<proteinExistence type="predicted"/>